<keyword evidence="2" id="KW-1003">Cell membrane</keyword>
<evidence type="ECO:0000256" key="1">
    <source>
        <dbReference type="ARBA" id="ARBA00004236"/>
    </source>
</evidence>
<dbReference type="SMART" id="SM00089">
    <property type="entry name" value="PKD"/>
    <property type="match status" value="4"/>
</dbReference>
<feature type="domain" description="PKD/Chitinase" evidence="10">
    <location>
        <begin position="451"/>
        <end position="538"/>
    </location>
</feature>
<dbReference type="SUPFAM" id="SSF49299">
    <property type="entry name" value="PKD domain"/>
    <property type="match status" value="4"/>
</dbReference>
<evidence type="ECO:0000256" key="8">
    <source>
        <dbReference type="SAM" id="MobiDB-lite"/>
    </source>
</evidence>
<keyword evidence="12" id="KW-1185">Reference proteome</keyword>
<feature type="domain" description="PKD/Chitinase" evidence="10">
    <location>
        <begin position="546"/>
        <end position="633"/>
    </location>
</feature>
<sequence length="1015" mass="106749">SRQIDCPMPLLSNRPLLALTVALATATIIVVPMATAVEVPANSAAGIAGDGVDACALPKPQLLRLDGLPRAAPRSGKLAGVYKKFANISDLPGCASLCCANPACHSALLYKSECFIVSCRSALACQPRRRKSADADKAVYLPLRSVCAAGSDSACGDGHYCMSSACQAKKSCSMSTLGDCGPGEECNFGASDSGSGSEGFCECRSGFVRRSSSGCQPAPLVVTTAAAATTAAPTATAVTTAPSKREQLIVSAGSNRTIELPLNSIELHASIIPEPTGAAAKRLAYSWKVISGPRKGQFQNRNTASLKLSELVEGKYVLQVDVTDKTDSNRVGKAVVMVTVKPAKHKSKPPKAVIKPASLSIQLPNNVILDGSGSVDGDQKIESYHWQVVDGPLTAQDLHSVSQDQQILQLNKLKAGFYVIRLTVQDAKGLSDSATANITVIPEPDDKPKASAGQSSVIYLPQNNITLYGNASTDDHGIVSYMWRQKGGSHLSADMQGVHTPVLHLSGLVEGDYAFELTVTDARGQTDSATVNVLVKRRPKNALPVVTLLPPELTVELPLTRLVLNASAVDDTGVKSWRWTLLTGPGSAKLANATQPSVTLTNLQAGVYKLRAEAVDLDGGVGSAVVTVTVKPGPNQAPKADAGGDRVVDMDGTGATLVALDASKSWDDKGIVEYKWTRQDVSLAVGQVLNGSDASPRLLLLGLLPGRYSFRLTVKDSEGATGTADAAILVRPWPHAASVASLELRADPSALRQSDLSNLMSQMQLTLRGPHPGCNLRLLGLRPRQASIVMRLSAGFANGTYLPGPRLAAVLKRRLPATLLEFPVLELHTEVCQLGCSDRGYCDNSTRQCVCASFWMENPLRVRFGDGESNCDWSVVYVSLGVTISLLGFCAAVWLLYCCLRYRRASAAAAAAHLRTGSGSKVRRLRKAAAMMAGGGGSRDKVFYAPLNNGNESGGRMSFSLSSDEEDTVYSRRVASDPSLGGGSGGAGDGGAKADHNSNRIPMASLSNGSVKSDK</sequence>
<dbReference type="Pfam" id="PF23597">
    <property type="entry name" value="KIAA0319_N"/>
    <property type="match status" value="1"/>
</dbReference>
<evidence type="ECO:0000256" key="3">
    <source>
        <dbReference type="ARBA" id="ARBA00022692"/>
    </source>
</evidence>
<keyword evidence="7" id="KW-0325">Glycoprotein</keyword>
<dbReference type="STRING" id="282301.A0A267FSY0"/>
<dbReference type="GO" id="GO:0001764">
    <property type="term" value="P:neuron migration"/>
    <property type="evidence" value="ECO:0007669"/>
    <property type="project" value="TreeGrafter"/>
</dbReference>
<protein>
    <recommendedName>
        <fullName evidence="10">PKD/Chitinase domain-containing protein</fullName>
    </recommendedName>
</protein>
<comment type="subcellular location">
    <subcellularLocation>
        <location evidence="1">Cell membrane</location>
    </subcellularLocation>
</comment>
<dbReference type="EMBL" id="NIVC01000827">
    <property type="protein sequence ID" value="PAA76354.1"/>
    <property type="molecule type" value="Genomic_DNA"/>
</dbReference>
<keyword evidence="4" id="KW-0677">Repeat</keyword>
<dbReference type="CDD" id="cd00146">
    <property type="entry name" value="PKD"/>
    <property type="match status" value="2"/>
</dbReference>
<feature type="non-terminal residue" evidence="11">
    <location>
        <position position="1"/>
    </location>
</feature>
<dbReference type="InterPro" id="IPR035986">
    <property type="entry name" value="PKD_dom_sf"/>
</dbReference>
<dbReference type="Gene3D" id="2.60.40.10">
    <property type="entry name" value="Immunoglobulins"/>
    <property type="match status" value="5"/>
</dbReference>
<feature type="domain" description="PKD/Chitinase" evidence="10">
    <location>
        <begin position="647"/>
        <end position="733"/>
    </location>
</feature>
<evidence type="ECO:0000256" key="7">
    <source>
        <dbReference type="ARBA" id="ARBA00023180"/>
    </source>
</evidence>
<evidence type="ECO:0000259" key="10">
    <source>
        <dbReference type="SMART" id="SM00089"/>
    </source>
</evidence>
<keyword evidence="3 9" id="KW-0812">Transmembrane</keyword>
<accession>A0A267FSY0</accession>
<evidence type="ECO:0000256" key="5">
    <source>
        <dbReference type="ARBA" id="ARBA00022989"/>
    </source>
</evidence>
<feature type="compositionally biased region" description="Polar residues" evidence="8">
    <location>
        <begin position="1005"/>
        <end position="1015"/>
    </location>
</feature>
<evidence type="ECO:0000313" key="11">
    <source>
        <dbReference type="EMBL" id="PAA76354.1"/>
    </source>
</evidence>
<dbReference type="FunFam" id="2.60.40.10:FF:000257">
    <property type="entry name" value="Dyslexia-associated protein KIAA0319-like"/>
    <property type="match status" value="1"/>
</dbReference>
<gene>
    <name evidence="11" type="ORF">BOX15_Mlig025460g4</name>
</gene>
<dbReference type="InterPro" id="IPR022409">
    <property type="entry name" value="PKD/Chitinase_dom"/>
</dbReference>
<comment type="caution">
    <text evidence="11">The sequence shown here is derived from an EMBL/GenBank/DDBJ whole genome shotgun (WGS) entry which is preliminary data.</text>
</comment>
<dbReference type="GO" id="GO:0031410">
    <property type="term" value="C:cytoplasmic vesicle"/>
    <property type="evidence" value="ECO:0007669"/>
    <property type="project" value="TreeGrafter"/>
</dbReference>
<keyword evidence="6 9" id="KW-0472">Membrane</keyword>
<keyword evidence="5 9" id="KW-1133">Transmembrane helix</keyword>
<proteinExistence type="predicted"/>
<dbReference type="InterPro" id="IPR013980">
    <property type="entry name" value="MANSC_dom"/>
</dbReference>
<feature type="domain" description="PKD/Chitinase" evidence="10">
    <location>
        <begin position="351"/>
        <end position="443"/>
    </location>
</feature>
<dbReference type="Pfam" id="PF22352">
    <property type="entry name" value="K319L-like_PKD"/>
    <property type="match status" value="5"/>
</dbReference>
<name>A0A267FSY0_9PLAT</name>
<dbReference type="InterPro" id="IPR029865">
    <property type="entry name" value="KIAA0319-like"/>
</dbReference>
<dbReference type="OrthoDB" id="536372at2759"/>
<dbReference type="PANTHER" id="PTHR46182:SF2">
    <property type="entry name" value="FI19480P1"/>
    <property type="match status" value="1"/>
</dbReference>
<evidence type="ECO:0000256" key="9">
    <source>
        <dbReference type="SAM" id="Phobius"/>
    </source>
</evidence>
<evidence type="ECO:0000256" key="2">
    <source>
        <dbReference type="ARBA" id="ARBA00022475"/>
    </source>
</evidence>
<dbReference type="GO" id="GO:0005886">
    <property type="term" value="C:plasma membrane"/>
    <property type="evidence" value="ECO:0007669"/>
    <property type="project" value="UniProtKB-SubCell"/>
</dbReference>
<evidence type="ECO:0000313" key="12">
    <source>
        <dbReference type="Proteomes" id="UP000215902"/>
    </source>
</evidence>
<dbReference type="InterPro" id="IPR013783">
    <property type="entry name" value="Ig-like_fold"/>
</dbReference>
<dbReference type="AlphaFoldDB" id="A0A267FSY0"/>
<reference evidence="11 12" key="1">
    <citation type="submission" date="2017-06" db="EMBL/GenBank/DDBJ databases">
        <title>A platform for efficient transgenesis in Macrostomum lignano, a flatworm model organism for stem cell research.</title>
        <authorList>
            <person name="Berezikov E."/>
        </authorList>
    </citation>
    <scope>NUCLEOTIDE SEQUENCE [LARGE SCALE GENOMIC DNA]</scope>
    <source>
        <strain evidence="11">DV1</strain>
        <tissue evidence="11">Whole organism</tissue>
    </source>
</reference>
<feature type="region of interest" description="Disordered" evidence="8">
    <location>
        <begin position="972"/>
        <end position="1015"/>
    </location>
</feature>
<dbReference type="Proteomes" id="UP000215902">
    <property type="component" value="Unassembled WGS sequence"/>
</dbReference>
<dbReference type="PANTHER" id="PTHR46182">
    <property type="entry name" value="FI19480P1"/>
    <property type="match status" value="1"/>
</dbReference>
<evidence type="ECO:0000256" key="6">
    <source>
        <dbReference type="ARBA" id="ARBA00023136"/>
    </source>
</evidence>
<dbReference type="FunFam" id="2.60.40.10:FF:000061">
    <property type="entry name" value="Dyslexia-associated protein KIAA0319 homolog"/>
    <property type="match status" value="1"/>
</dbReference>
<feature type="compositionally biased region" description="Gly residues" evidence="8">
    <location>
        <begin position="980"/>
        <end position="991"/>
    </location>
</feature>
<organism evidence="11 12">
    <name type="scientific">Macrostomum lignano</name>
    <dbReference type="NCBI Taxonomy" id="282301"/>
    <lineage>
        <taxon>Eukaryota</taxon>
        <taxon>Metazoa</taxon>
        <taxon>Spiralia</taxon>
        <taxon>Lophotrochozoa</taxon>
        <taxon>Platyhelminthes</taxon>
        <taxon>Rhabditophora</taxon>
        <taxon>Macrostomorpha</taxon>
        <taxon>Macrostomida</taxon>
        <taxon>Macrostomidae</taxon>
        <taxon>Macrostomum</taxon>
    </lineage>
</organism>
<evidence type="ECO:0000256" key="4">
    <source>
        <dbReference type="ARBA" id="ARBA00022737"/>
    </source>
</evidence>
<feature type="transmembrane region" description="Helical" evidence="9">
    <location>
        <begin position="875"/>
        <end position="897"/>
    </location>
</feature>